<dbReference type="NCBIfam" id="TIGR02385">
    <property type="entry name" value="RelE_StbE"/>
    <property type="match status" value="1"/>
</dbReference>
<evidence type="ECO:0000256" key="1">
    <source>
        <dbReference type="ARBA" id="ARBA00022649"/>
    </source>
</evidence>
<organism evidence="2 3">
    <name type="scientific">Syntrophus gentianae</name>
    <dbReference type="NCBI Taxonomy" id="43775"/>
    <lineage>
        <taxon>Bacteria</taxon>
        <taxon>Pseudomonadati</taxon>
        <taxon>Thermodesulfobacteriota</taxon>
        <taxon>Syntrophia</taxon>
        <taxon>Syntrophales</taxon>
        <taxon>Syntrophaceae</taxon>
        <taxon>Syntrophus</taxon>
    </lineage>
</organism>
<accession>A0A1H7WDZ4</accession>
<dbReference type="InterPro" id="IPR035093">
    <property type="entry name" value="RelE/ParE_toxin_dom_sf"/>
</dbReference>
<dbReference type="Proteomes" id="UP000198744">
    <property type="component" value="Unassembled WGS sequence"/>
</dbReference>
<keyword evidence="1" id="KW-1277">Toxin-antitoxin system</keyword>
<keyword evidence="3" id="KW-1185">Reference proteome</keyword>
<name>A0A1H7WDZ4_9BACT</name>
<dbReference type="OrthoDB" id="9798691at2"/>
<dbReference type="Pfam" id="PF15738">
    <property type="entry name" value="YafQ_toxin"/>
    <property type="match status" value="1"/>
</dbReference>
<dbReference type="RefSeq" id="WP_093882797.1">
    <property type="nucleotide sequence ID" value="NZ_FOBS01000006.1"/>
</dbReference>
<dbReference type="Gene3D" id="3.30.2310.20">
    <property type="entry name" value="RelE-like"/>
    <property type="match status" value="1"/>
</dbReference>
<evidence type="ECO:0000313" key="2">
    <source>
        <dbReference type="EMBL" id="SEM19564.1"/>
    </source>
</evidence>
<evidence type="ECO:0000313" key="3">
    <source>
        <dbReference type="Proteomes" id="UP000198744"/>
    </source>
</evidence>
<dbReference type="InterPro" id="IPR004386">
    <property type="entry name" value="Toxin_YafQ-like"/>
</dbReference>
<reference evidence="2 3" key="1">
    <citation type="submission" date="2016-10" db="EMBL/GenBank/DDBJ databases">
        <authorList>
            <person name="de Groot N.N."/>
        </authorList>
    </citation>
    <scope>NUCLEOTIDE SEQUENCE [LARGE SCALE GENOMIC DNA]</scope>
    <source>
        <strain evidence="2 3">DSM 8423</strain>
    </source>
</reference>
<dbReference type="STRING" id="43775.SAMN04489760_10692"/>
<dbReference type="EMBL" id="FOBS01000006">
    <property type="protein sequence ID" value="SEM19564.1"/>
    <property type="molecule type" value="Genomic_DNA"/>
</dbReference>
<sequence>MYSIVTPKQFLRQARKFFKKHPDLKPHFTKVLNDLQEDPFQLSLELHALSGKLEGCHAVSLTHNYRMTLILLITDQEIILLDIGSHDEVDQERPT</sequence>
<protein>
    <submittedName>
        <fullName evidence="2">Addiction module toxin, RelE/StbE family</fullName>
    </submittedName>
</protein>
<dbReference type="InterPro" id="IPR007712">
    <property type="entry name" value="RelE/ParE_toxin"/>
</dbReference>
<proteinExistence type="predicted"/>
<gene>
    <name evidence="2" type="ORF">SAMN04489760_10692</name>
</gene>
<dbReference type="SUPFAM" id="SSF143011">
    <property type="entry name" value="RelE-like"/>
    <property type="match status" value="1"/>
</dbReference>
<dbReference type="AlphaFoldDB" id="A0A1H7WDZ4"/>